<name>A0ABU2GX78_9ACTN</name>
<evidence type="ECO:0000313" key="1">
    <source>
        <dbReference type="EMBL" id="MDS1116011.1"/>
    </source>
</evidence>
<comment type="caution">
    <text evidence="1">The sequence shown here is derived from an EMBL/GenBank/DDBJ whole genome shotgun (WGS) entry which is preliminary data.</text>
</comment>
<evidence type="ECO:0000313" key="2">
    <source>
        <dbReference type="Proteomes" id="UP001265083"/>
    </source>
</evidence>
<reference evidence="1 2" key="1">
    <citation type="submission" date="2023-08" db="EMBL/GenBank/DDBJ databases">
        <title>Bioegradation of LLDPE and BLDPE plastic by marine bacteria from coast plastic debris.</title>
        <authorList>
            <person name="Rong Z."/>
        </authorList>
    </citation>
    <scope>NUCLEOTIDE SEQUENCE [LARGE SCALE GENOMIC DNA]</scope>
    <source>
        <strain evidence="1 2">Z-2</strain>
    </source>
</reference>
<proteinExistence type="predicted"/>
<organism evidence="1 2">
    <name type="scientific">Gordonia westfalica</name>
    <dbReference type="NCBI Taxonomy" id="158898"/>
    <lineage>
        <taxon>Bacteria</taxon>
        <taxon>Bacillati</taxon>
        <taxon>Actinomycetota</taxon>
        <taxon>Actinomycetes</taxon>
        <taxon>Mycobacteriales</taxon>
        <taxon>Gordoniaceae</taxon>
        <taxon>Gordonia</taxon>
    </lineage>
</organism>
<accession>A0ABU2GX78</accession>
<gene>
    <name evidence="1" type="ORF">RD149_19880</name>
</gene>
<keyword evidence="2" id="KW-1185">Reference proteome</keyword>
<dbReference type="EMBL" id="JAVLUS010000019">
    <property type="protein sequence ID" value="MDS1116011.1"/>
    <property type="molecule type" value="Genomic_DNA"/>
</dbReference>
<protein>
    <submittedName>
        <fullName evidence="1">Uncharacterized protein</fullName>
    </submittedName>
</protein>
<sequence length="256" mass="28771">MSITQEFDDAYHAGVARLRGLADERATRLCDAATERAAAARLVVAAAKPVFAAAFARLQSEGFAASRLPTNNKGFFRKFTEPVISTIDNTDSWEFGPFAEFENYITARGDFFLSPDVRCDKAGDDKEVVPVFNALVPPKYAQYDGNVRGMRRWYNLEDAVEAQARAIAAAVVPSLSRASDRQLSNRIIVDEPTGEVHFLWTEYETKLHVAEVARAEQMELSRPGALFRGRYIESLENYVERLVARKIMLSGNRRRR</sequence>
<dbReference type="Proteomes" id="UP001265083">
    <property type="component" value="Unassembled WGS sequence"/>
</dbReference>
<dbReference type="RefSeq" id="WP_310951871.1">
    <property type="nucleotide sequence ID" value="NZ_JAVLUS010000019.1"/>
</dbReference>